<dbReference type="InterPro" id="IPR017920">
    <property type="entry name" value="COMM"/>
</dbReference>
<dbReference type="Proteomes" id="UP000828236">
    <property type="component" value="Unassembled WGS sequence"/>
</dbReference>
<accession>A0A922IC18</accession>
<dbReference type="Proteomes" id="UP000790347">
    <property type="component" value="Unassembled WGS sequence"/>
</dbReference>
<dbReference type="PROSITE" id="PS51269">
    <property type="entry name" value="COMM"/>
    <property type="match status" value="1"/>
</dbReference>
<gene>
    <name evidence="3" type="primary">COMMD2</name>
    <name evidence="3" type="ORF">DERF_001333</name>
    <name evidence="2" type="ORF">HUG17_4538</name>
</gene>
<proteinExistence type="predicted"/>
<dbReference type="EMBL" id="SDOV01000004">
    <property type="protein sequence ID" value="KAH7641494.1"/>
    <property type="molecule type" value="Genomic_DNA"/>
</dbReference>
<evidence type="ECO:0000313" key="4">
    <source>
        <dbReference type="Proteomes" id="UP000790347"/>
    </source>
</evidence>
<dbReference type="AlphaFoldDB" id="A0A922IC18"/>
<dbReference type="EMBL" id="ASGP02000001">
    <property type="protein sequence ID" value="KAH9527310.1"/>
    <property type="molecule type" value="Genomic_DNA"/>
</dbReference>
<dbReference type="InterPro" id="IPR037354">
    <property type="entry name" value="Commd2"/>
</dbReference>
<dbReference type="PANTHER" id="PTHR15857">
    <property type="entry name" value="COMM DOMAIN CONTAINING PROTEIN 2"/>
    <property type="match status" value="1"/>
</dbReference>
<reference evidence="2" key="3">
    <citation type="journal article" date="2021" name="World Allergy Organ. J.">
        <title>Chromosome-level assembly of Dermatophagoides farinae genome and transcriptome reveals two novel allergens Der f 37 and Der f 39.</title>
        <authorList>
            <person name="Chen J."/>
            <person name="Cai Z."/>
            <person name="Fan D."/>
            <person name="Hu J."/>
            <person name="Hou Y."/>
            <person name="He Y."/>
            <person name="Zhang Z."/>
            <person name="Zhao Z."/>
            <person name="Gao P."/>
            <person name="Hu W."/>
            <person name="Sun J."/>
            <person name="Li J."/>
            <person name="Ji K."/>
        </authorList>
    </citation>
    <scope>NUCLEOTIDE SEQUENCE</scope>
    <source>
        <strain evidence="2">JKM2019</strain>
    </source>
</reference>
<keyword evidence="4" id="KW-1185">Reference proteome</keyword>
<organism evidence="3 4">
    <name type="scientific">Dermatophagoides farinae</name>
    <name type="common">American house dust mite</name>
    <dbReference type="NCBI Taxonomy" id="6954"/>
    <lineage>
        <taxon>Eukaryota</taxon>
        <taxon>Metazoa</taxon>
        <taxon>Ecdysozoa</taxon>
        <taxon>Arthropoda</taxon>
        <taxon>Chelicerata</taxon>
        <taxon>Arachnida</taxon>
        <taxon>Acari</taxon>
        <taxon>Acariformes</taxon>
        <taxon>Sarcoptiformes</taxon>
        <taxon>Astigmata</taxon>
        <taxon>Psoroptidia</taxon>
        <taxon>Analgoidea</taxon>
        <taxon>Pyroglyphidae</taxon>
        <taxon>Dermatophagoidinae</taxon>
        <taxon>Dermatophagoides</taxon>
    </lineage>
</organism>
<dbReference type="PANTHER" id="PTHR15857:SF0">
    <property type="entry name" value="COMM DOMAIN-CONTAINING PROTEIN 2"/>
    <property type="match status" value="1"/>
</dbReference>
<sequence length="170" mass="20395">MLETEELKNQIQQLDRCSIDVTHDGQLIRSLLSFTIQAIKLELTENDIKQRLTAMNCNPYFMEQYTKFYQTCQPNLSTALIKRSLMCSSYDHYDHIRWRFEIKLASKYCREQFQPNILLSFYTKNSQNQMKRILINCTVADIFYIYKKIREIIDSNNSFYCTKLLRNIKL</sequence>
<feature type="domain" description="COMM" evidence="1">
    <location>
        <begin position="92"/>
        <end position="160"/>
    </location>
</feature>
<protein>
    <submittedName>
        <fullName evidence="2 3">COMM domain-containing protein 2</fullName>
    </submittedName>
</protein>
<reference evidence="2" key="2">
    <citation type="submission" date="2020-06" db="EMBL/GenBank/DDBJ databases">
        <authorList>
            <person name="Ji K."/>
            <person name="Li J."/>
        </authorList>
    </citation>
    <scope>NUCLEOTIDE SEQUENCE</scope>
    <source>
        <strain evidence="2">JKM2019</strain>
        <tissue evidence="2">Whole body</tissue>
    </source>
</reference>
<evidence type="ECO:0000259" key="1">
    <source>
        <dbReference type="PROSITE" id="PS51269"/>
    </source>
</evidence>
<evidence type="ECO:0000313" key="3">
    <source>
        <dbReference type="EMBL" id="KAH9527310.1"/>
    </source>
</evidence>
<name>A0A922IC18_DERFA</name>
<dbReference type="Pfam" id="PF07258">
    <property type="entry name" value="COMM_domain"/>
    <property type="match status" value="1"/>
</dbReference>
<reference evidence="3" key="1">
    <citation type="submission" date="2013-05" db="EMBL/GenBank/DDBJ databases">
        <authorList>
            <person name="Yim A.K.Y."/>
            <person name="Chan T.F."/>
            <person name="Ji K.M."/>
            <person name="Liu X.Y."/>
            <person name="Zhou J.W."/>
            <person name="Li R.Q."/>
            <person name="Yang K.Y."/>
            <person name="Li J."/>
            <person name="Li M."/>
            <person name="Law P.T.W."/>
            <person name="Wu Y.L."/>
            <person name="Cai Z.L."/>
            <person name="Qin H."/>
            <person name="Bao Y."/>
            <person name="Leung R.K.K."/>
            <person name="Ng P.K.S."/>
            <person name="Zou J."/>
            <person name="Zhong X.J."/>
            <person name="Ran P.X."/>
            <person name="Zhong N.S."/>
            <person name="Liu Z.G."/>
            <person name="Tsui S.K.W."/>
        </authorList>
    </citation>
    <scope>NUCLEOTIDE SEQUENCE</scope>
    <source>
        <strain evidence="3">Derf</strain>
        <tissue evidence="3">Whole organism</tissue>
    </source>
</reference>
<comment type="caution">
    <text evidence="3">The sequence shown here is derived from an EMBL/GenBank/DDBJ whole genome shotgun (WGS) entry which is preliminary data.</text>
</comment>
<evidence type="ECO:0000313" key="2">
    <source>
        <dbReference type="EMBL" id="KAH7641494.1"/>
    </source>
</evidence>
<reference evidence="3" key="4">
    <citation type="journal article" date="2022" name="Res Sq">
        <title>Comparative Genomics Reveals Insights into the Divergent Evolution of Astigmatic Mites and Household Pest Adaptations.</title>
        <authorList>
            <person name="Xiong Q."/>
            <person name="Wan A.T.-Y."/>
            <person name="Liu X.-Y."/>
            <person name="Fung C.S.-H."/>
            <person name="Xiao X."/>
            <person name="Malainual N."/>
            <person name="Hou J."/>
            <person name="Wang L."/>
            <person name="Wang M."/>
            <person name="Yang K."/>
            <person name="Cui Y."/>
            <person name="Leung E."/>
            <person name="Nong W."/>
            <person name="Shin S.-K."/>
            <person name="Au S."/>
            <person name="Jeong K.Y."/>
            <person name="Chew F.T."/>
            <person name="Hui J."/>
            <person name="Leung T.F."/>
            <person name="Tungtrongchitr A."/>
            <person name="Zhong N."/>
            <person name="Liu Z."/>
            <person name="Tsui S."/>
        </authorList>
    </citation>
    <scope>NUCLEOTIDE SEQUENCE</scope>
    <source>
        <strain evidence="3">Derf</strain>
        <tissue evidence="3">Whole organism</tissue>
    </source>
</reference>